<reference evidence="2 3" key="1">
    <citation type="submission" date="2019-01" db="EMBL/GenBank/DDBJ databases">
        <title>Sequencing the genomes of 1000 actinobacteria strains.</title>
        <authorList>
            <person name="Klenk H.-P."/>
        </authorList>
    </citation>
    <scope>NUCLEOTIDE SEQUENCE [LARGE SCALE GENOMIC DNA]</scope>
    <source>
        <strain evidence="2 3">DSM 43925</strain>
    </source>
</reference>
<evidence type="ECO:0000313" key="2">
    <source>
        <dbReference type="EMBL" id="RVX39503.1"/>
    </source>
</evidence>
<dbReference type="EMBL" id="SAUN01000001">
    <property type="protein sequence ID" value="RVX39503.1"/>
    <property type="molecule type" value="Genomic_DNA"/>
</dbReference>
<accession>A0A438M1V5</accession>
<gene>
    <name evidence="2" type="ORF">EDD27_1860</name>
</gene>
<name>A0A438M1V5_9ACTN</name>
<feature type="compositionally biased region" description="Low complexity" evidence="1">
    <location>
        <begin position="59"/>
        <end position="96"/>
    </location>
</feature>
<feature type="region of interest" description="Disordered" evidence="1">
    <location>
        <begin position="18"/>
        <end position="118"/>
    </location>
</feature>
<dbReference type="AlphaFoldDB" id="A0A438M1V5"/>
<feature type="region of interest" description="Disordered" evidence="1">
    <location>
        <begin position="189"/>
        <end position="210"/>
    </location>
</feature>
<proteinExistence type="predicted"/>
<feature type="compositionally biased region" description="Low complexity" evidence="1">
    <location>
        <begin position="103"/>
        <end position="118"/>
    </location>
</feature>
<protein>
    <submittedName>
        <fullName evidence="2">Uncharacterized protein</fullName>
    </submittedName>
</protein>
<feature type="compositionally biased region" description="Low complexity" evidence="1">
    <location>
        <begin position="273"/>
        <end position="292"/>
    </location>
</feature>
<evidence type="ECO:0000256" key="1">
    <source>
        <dbReference type="SAM" id="MobiDB-lite"/>
    </source>
</evidence>
<feature type="compositionally biased region" description="Low complexity" evidence="1">
    <location>
        <begin position="189"/>
        <end position="199"/>
    </location>
</feature>
<sequence length="411" mass="41286">MLAAPALKEGPAPFAVRRAARDGQGAKAALPVQRGRAARRRRRTRRASHASGPIPWTCRSGTTTPSAAAPRRTRRTANPGTLAAPTPAAPARRAPTGPGGTGPAVPGAPAGTTTDPAPRTTAPACAVTAHAPGATARVPGVMAHLTGAMARVLGVMAHLTGVMAHVPEVTARVSGATAHVLRVRARASRGTARAAGRETTGLERAPAVPPATTEAYAGGRAKRAIARGAATQAAVPVLRPLDGTTGSEAAFKGATSGCADAGTARRPTRRRAVPGPAAPARGRTPKTPAAATYVTTTRGAGPGRMTTRGAGPGRMTTRGAGLRKMTDSGAGAGRRTACAVVTGMETGRCAGRRPGVPGPSRCAVVSGWRCAAAETYRHPAARGGGPPRRRARRGHPWCCGWAARAGASTSA</sequence>
<organism evidence="2 3">
    <name type="scientific">Nonomuraea polychroma</name>
    <dbReference type="NCBI Taxonomy" id="46176"/>
    <lineage>
        <taxon>Bacteria</taxon>
        <taxon>Bacillati</taxon>
        <taxon>Actinomycetota</taxon>
        <taxon>Actinomycetes</taxon>
        <taxon>Streptosporangiales</taxon>
        <taxon>Streptosporangiaceae</taxon>
        <taxon>Nonomuraea</taxon>
    </lineage>
</organism>
<feature type="region of interest" description="Disordered" evidence="1">
    <location>
        <begin position="248"/>
        <end position="330"/>
    </location>
</feature>
<comment type="caution">
    <text evidence="2">The sequence shown here is derived from an EMBL/GenBank/DDBJ whole genome shotgun (WGS) entry which is preliminary data.</text>
</comment>
<evidence type="ECO:0000313" key="3">
    <source>
        <dbReference type="Proteomes" id="UP000284824"/>
    </source>
</evidence>
<keyword evidence="3" id="KW-1185">Reference proteome</keyword>
<feature type="compositionally biased region" description="Basic residues" evidence="1">
    <location>
        <begin position="36"/>
        <end position="48"/>
    </location>
</feature>
<dbReference type="Proteomes" id="UP000284824">
    <property type="component" value="Unassembled WGS sequence"/>
</dbReference>